<evidence type="ECO:0000313" key="9">
    <source>
        <dbReference type="EMBL" id="TWX71573.1"/>
    </source>
</evidence>
<keyword evidence="2 7" id="KW-0812">Transmembrane</keyword>
<evidence type="ECO:0000256" key="4">
    <source>
        <dbReference type="ARBA" id="ARBA00023136"/>
    </source>
</evidence>
<evidence type="ECO:0000313" key="11">
    <source>
        <dbReference type="Proteomes" id="UP000321917"/>
    </source>
</evidence>
<reference evidence="9 11" key="1">
    <citation type="submission" date="2019-07" db="EMBL/GenBank/DDBJ databases">
        <title>Genomes of sea-ice associated Colwellia species.</title>
        <authorList>
            <person name="Bowman J.P."/>
        </authorList>
    </citation>
    <scope>NUCLEOTIDE SEQUENCE [LARGE SCALE GENOMIC DNA]</scope>
    <source>
        <strain evidence="8 10">ACAM 607</strain>
        <strain evidence="9 11">IC036</strain>
    </source>
</reference>
<dbReference type="GO" id="GO:0008932">
    <property type="term" value="F:lytic endotransglycosylase activity"/>
    <property type="evidence" value="ECO:0007669"/>
    <property type="project" value="UniProtKB-UniRule"/>
</dbReference>
<dbReference type="PANTHER" id="PTHR30518">
    <property type="entry name" value="ENDOLYTIC MUREIN TRANSGLYCOSYLASE"/>
    <property type="match status" value="1"/>
</dbReference>
<comment type="similarity">
    <text evidence="7">Belongs to the transglycosylase MltG family.</text>
</comment>
<dbReference type="GO" id="GO:0005886">
    <property type="term" value="C:plasma membrane"/>
    <property type="evidence" value="ECO:0007669"/>
    <property type="project" value="UniProtKB-UniRule"/>
</dbReference>
<feature type="site" description="Important for catalytic activity" evidence="7">
    <location>
        <position position="217"/>
    </location>
</feature>
<accession>A0A5C6QS57</accession>
<dbReference type="InterPro" id="IPR003770">
    <property type="entry name" value="MLTG-like"/>
</dbReference>
<dbReference type="AlphaFoldDB" id="A0A5C6QS57"/>
<comment type="caution">
    <text evidence="9">The sequence shown here is derived from an EMBL/GenBank/DDBJ whole genome shotgun (WGS) entry which is preliminary data.</text>
</comment>
<gene>
    <name evidence="7 9" type="primary">mltG</name>
    <name evidence="8" type="ORF">ESZ26_02195</name>
    <name evidence="9" type="ORF">ESZ27_01805</name>
</gene>
<organism evidence="9 11">
    <name type="scientific">Colwellia hornerae</name>
    <dbReference type="NCBI Taxonomy" id="89402"/>
    <lineage>
        <taxon>Bacteria</taxon>
        <taxon>Pseudomonadati</taxon>
        <taxon>Pseudomonadota</taxon>
        <taxon>Gammaproteobacteria</taxon>
        <taxon>Alteromonadales</taxon>
        <taxon>Colwelliaceae</taxon>
        <taxon>Colwellia</taxon>
    </lineage>
</organism>
<dbReference type="Proteomes" id="UP000321525">
    <property type="component" value="Unassembled WGS sequence"/>
</dbReference>
<keyword evidence="4 7" id="KW-0472">Membrane</keyword>
<evidence type="ECO:0000256" key="3">
    <source>
        <dbReference type="ARBA" id="ARBA00022989"/>
    </source>
</evidence>
<evidence type="ECO:0000256" key="6">
    <source>
        <dbReference type="ARBA" id="ARBA00023316"/>
    </source>
</evidence>
<keyword evidence="10" id="KW-1185">Reference proteome</keyword>
<proteinExistence type="inferred from homology"/>
<dbReference type="NCBIfam" id="TIGR00247">
    <property type="entry name" value="endolytic transglycosylase MltG"/>
    <property type="match status" value="1"/>
</dbReference>
<evidence type="ECO:0000313" key="10">
    <source>
        <dbReference type="Proteomes" id="UP000321525"/>
    </source>
</evidence>
<protein>
    <recommendedName>
        <fullName evidence="7">Endolytic murein transglycosylase</fullName>
        <ecNumber evidence="7">4.2.2.29</ecNumber>
    </recommendedName>
    <alternativeName>
        <fullName evidence="7">Peptidoglycan lytic transglycosylase</fullName>
    </alternativeName>
    <alternativeName>
        <fullName evidence="7">Peptidoglycan polymerization terminase</fullName>
    </alternativeName>
</protein>
<dbReference type="EMBL" id="VOLQ01000002">
    <property type="protein sequence ID" value="TWX71573.1"/>
    <property type="molecule type" value="Genomic_DNA"/>
</dbReference>
<dbReference type="EMBL" id="VOLR01000002">
    <property type="protein sequence ID" value="TWX62663.1"/>
    <property type="molecule type" value="Genomic_DNA"/>
</dbReference>
<name>A0A5C6QS57_9GAMM</name>
<evidence type="ECO:0000256" key="2">
    <source>
        <dbReference type="ARBA" id="ARBA00022692"/>
    </source>
</evidence>
<keyword evidence="3 7" id="KW-1133">Transmembrane helix</keyword>
<evidence type="ECO:0000256" key="7">
    <source>
        <dbReference type="HAMAP-Rule" id="MF_02065"/>
    </source>
</evidence>
<comment type="function">
    <text evidence="7">Functions as a peptidoglycan terminase that cleaves nascent peptidoglycan strands endolytically to terminate their elongation.</text>
</comment>
<sequence length="332" mass="37915">MKKIKIIFAVLFITVVMLSASLVAYTFYQMKQPLNISSTQLLTIKDGTSFSRFSEQLIKEGWLNTRFWMRNYVRLKPEYANIKAGTYQINKDISVEGLLVQLVAGKEHQFTVTFIEGTTFKEWLVQLSETDNLVHTLQQSSVADIASKLNIEHVNPEGLFYPETYAFTAGTTDIELLKRAQQQMFVELNLAWQNRAEPLPYKNKYQALIMASIIEKESGKNAEHGIISSVFVNRLNKKMRLQTDPTVIYGLGERYQGDIKYRHLREKTPYNTYRINGLPPTPIAMPGKSAIHAALNPLTTDYLYFVSNGNGQHIFSTNLKDHNAAVTKYQLN</sequence>
<dbReference type="EC" id="4.2.2.29" evidence="7"/>
<keyword evidence="5 7" id="KW-0456">Lyase</keyword>
<dbReference type="Pfam" id="PF02618">
    <property type="entry name" value="YceG"/>
    <property type="match status" value="1"/>
</dbReference>
<evidence type="ECO:0000313" key="8">
    <source>
        <dbReference type="EMBL" id="TWX62663.1"/>
    </source>
</evidence>
<dbReference type="CDD" id="cd08010">
    <property type="entry name" value="MltG_like"/>
    <property type="match status" value="1"/>
</dbReference>
<dbReference type="Gene3D" id="3.30.160.60">
    <property type="entry name" value="Classic Zinc Finger"/>
    <property type="match status" value="1"/>
</dbReference>
<dbReference type="GO" id="GO:0009252">
    <property type="term" value="P:peptidoglycan biosynthetic process"/>
    <property type="evidence" value="ECO:0007669"/>
    <property type="project" value="UniProtKB-UniRule"/>
</dbReference>
<keyword evidence="1 7" id="KW-1003">Cell membrane</keyword>
<evidence type="ECO:0000256" key="5">
    <source>
        <dbReference type="ARBA" id="ARBA00023239"/>
    </source>
</evidence>
<dbReference type="PANTHER" id="PTHR30518:SF2">
    <property type="entry name" value="ENDOLYTIC MUREIN TRANSGLYCOSYLASE"/>
    <property type="match status" value="1"/>
</dbReference>
<dbReference type="GO" id="GO:0071555">
    <property type="term" value="P:cell wall organization"/>
    <property type="evidence" value="ECO:0007669"/>
    <property type="project" value="UniProtKB-KW"/>
</dbReference>
<keyword evidence="7" id="KW-0997">Cell inner membrane</keyword>
<dbReference type="HAMAP" id="MF_02065">
    <property type="entry name" value="MltG"/>
    <property type="match status" value="1"/>
</dbReference>
<comment type="catalytic activity">
    <reaction evidence="7">
        <text>a peptidoglycan chain = a peptidoglycan chain with N-acetyl-1,6-anhydromuramyl-[peptide] at the reducing end + a peptidoglycan chain with N-acetylglucosamine at the non-reducing end.</text>
        <dbReference type="EC" id="4.2.2.29"/>
    </reaction>
</comment>
<dbReference type="Proteomes" id="UP000321917">
    <property type="component" value="Unassembled WGS sequence"/>
</dbReference>
<evidence type="ECO:0000256" key="1">
    <source>
        <dbReference type="ARBA" id="ARBA00022475"/>
    </source>
</evidence>
<dbReference type="OrthoDB" id="9814591at2"/>
<keyword evidence="6 7" id="KW-0961">Cell wall biogenesis/degradation</keyword>
<dbReference type="RefSeq" id="WP_146797083.1">
    <property type="nucleotide sequence ID" value="NZ_VOLP01000003.1"/>
</dbReference>
<dbReference type="Gene3D" id="3.30.1490.480">
    <property type="entry name" value="Endolytic murein transglycosylase"/>
    <property type="match status" value="1"/>
</dbReference>